<dbReference type="SMART" id="SM00737">
    <property type="entry name" value="ML"/>
    <property type="match status" value="1"/>
</dbReference>
<dbReference type="Proteomes" id="UP001153148">
    <property type="component" value="Unassembled WGS sequence"/>
</dbReference>
<dbReference type="InterPro" id="IPR014756">
    <property type="entry name" value="Ig_E-set"/>
</dbReference>
<feature type="chain" id="PRO_5046609005" description="MD-2-related lipid-recognition domain-containing protein" evidence="1">
    <location>
        <begin position="18"/>
        <end position="146"/>
    </location>
</feature>
<sequence>MLRIILVTVLLASSAIATNFTLCTDGGAPPITVTVTGCAEPPCNFASGANISITVTFTVVKAVTILLPHALATVLGLTIEYNLNQPDACKQLIGSNCPLGQGMSATYQMSMQIPKVMFKVIFVLKFFLVDQSGERVTCFQLNGVVS</sequence>
<keyword evidence="1" id="KW-0732">Signal</keyword>
<evidence type="ECO:0000313" key="3">
    <source>
        <dbReference type="EMBL" id="CAG2063824.1"/>
    </source>
</evidence>
<gene>
    <name evidence="3" type="ORF">TPAB3V08_LOCUS10771</name>
</gene>
<accession>A0ABN7P9W1</accession>
<dbReference type="Pfam" id="PF02221">
    <property type="entry name" value="E1_DerP2_DerF2"/>
    <property type="match status" value="1"/>
</dbReference>
<dbReference type="SUPFAM" id="SSF81296">
    <property type="entry name" value="E set domains"/>
    <property type="match status" value="1"/>
</dbReference>
<feature type="domain" description="MD-2-related lipid-recognition" evidence="2">
    <location>
        <begin position="20"/>
        <end position="143"/>
    </location>
</feature>
<keyword evidence="4" id="KW-1185">Reference proteome</keyword>
<evidence type="ECO:0000313" key="4">
    <source>
        <dbReference type="Proteomes" id="UP001153148"/>
    </source>
</evidence>
<dbReference type="EMBL" id="CAJPIN010029486">
    <property type="protein sequence ID" value="CAG2063824.1"/>
    <property type="molecule type" value="Genomic_DNA"/>
</dbReference>
<evidence type="ECO:0000259" key="2">
    <source>
        <dbReference type="SMART" id="SM00737"/>
    </source>
</evidence>
<name>A0ABN7P9W1_TIMPD</name>
<dbReference type="InterPro" id="IPR003172">
    <property type="entry name" value="ML_dom"/>
</dbReference>
<feature type="signal peptide" evidence="1">
    <location>
        <begin position="1"/>
        <end position="17"/>
    </location>
</feature>
<protein>
    <recommendedName>
        <fullName evidence="2">MD-2-related lipid-recognition domain-containing protein</fullName>
    </recommendedName>
</protein>
<dbReference type="Gene3D" id="2.60.40.770">
    <property type="match status" value="1"/>
</dbReference>
<evidence type="ECO:0000256" key="1">
    <source>
        <dbReference type="SAM" id="SignalP"/>
    </source>
</evidence>
<proteinExistence type="predicted"/>
<reference evidence="3" key="1">
    <citation type="submission" date="2021-03" db="EMBL/GenBank/DDBJ databases">
        <authorList>
            <person name="Tran Van P."/>
        </authorList>
    </citation>
    <scope>NUCLEOTIDE SEQUENCE</scope>
</reference>
<organism evidence="3 4">
    <name type="scientific">Timema podura</name>
    <name type="common">Walking stick</name>
    <dbReference type="NCBI Taxonomy" id="61482"/>
    <lineage>
        <taxon>Eukaryota</taxon>
        <taxon>Metazoa</taxon>
        <taxon>Ecdysozoa</taxon>
        <taxon>Arthropoda</taxon>
        <taxon>Hexapoda</taxon>
        <taxon>Insecta</taxon>
        <taxon>Pterygota</taxon>
        <taxon>Neoptera</taxon>
        <taxon>Polyneoptera</taxon>
        <taxon>Phasmatodea</taxon>
        <taxon>Timematodea</taxon>
        <taxon>Timematoidea</taxon>
        <taxon>Timematidae</taxon>
        <taxon>Timema</taxon>
    </lineage>
</organism>
<comment type="caution">
    <text evidence="3">The sequence shown here is derived from an EMBL/GenBank/DDBJ whole genome shotgun (WGS) entry which is preliminary data.</text>
</comment>